<gene>
    <name evidence="1" type="ORF">D9613_006510</name>
</gene>
<dbReference type="Proteomes" id="UP000521872">
    <property type="component" value="Unassembled WGS sequence"/>
</dbReference>
<comment type="caution">
    <text evidence="1">The sequence shown here is derived from an EMBL/GenBank/DDBJ whole genome shotgun (WGS) entry which is preliminary data.</text>
</comment>
<protein>
    <submittedName>
        <fullName evidence="1">Uncharacterized protein</fullName>
    </submittedName>
</protein>
<evidence type="ECO:0000313" key="2">
    <source>
        <dbReference type="Proteomes" id="UP000521872"/>
    </source>
</evidence>
<keyword evidence="2" id="KW-1185">Reference proteome</keyword>
<proteinExistence type="predicted"/>
<sequence>MDVLSVATTVFSLCRAINTWVEQLQQREDVINEISHLVVQIRDILEPFTSFSSSSPSGPASLAMQGAGTGELQLSQSIRSLGDALEKTQEHLIVWKYKTTQSSSQKLISLLNPGSLIKQLEDDEKRLSRQMSVLLASLAVVGYFHDKSMIGMSTGGAGIGAGAGGWGSVNGKKNSASPGAVSFPVPSPVTAPPMIKATTSSGSTSSGHKVLDALNTIKNKRAVKFWTSEFGGADFVHEDTFIARLSVWYSSVESNGGTPSTLPPKAGRLILMRMDEYNIGGVTVDNFASALGKENLRAFVRRYINGRPKIPESPSAGGSNSSSLKMALKTPLLVWVDDEPKNNRSKVPKAQEMGITVIQLTSTAVAKAWIEDNAAFLQKHDTASQIRFITDYARFEVDNTTQQKYLNRSAGQDLLRYLRGRLYKAPVLVYTNFSKKGKGPTKYVEGYDLAGVSSKSDVLLAYCRALADGRTDDEAWRGWKEENFRD</sequence>
<name>A0A8H4VIB0_9AGAR</name>
<dbReference type="AlphaFoldDB" id="A0A8H4VIB0"/>
<dbReference type="EMBL" id="JAACJL010000058">
    <property type="protein sequence ID" value="KAF4610527.1"/>
    <property type="molecule type" value="Genomic_DNA"/>
</dbReference>
<reference evidence="1 2" key="1">
    <citation type="submission" date="2019-12" db="EMBL/GenBank/DDBJ databases">
        <authorList>
            <person name="Floudas D."/>
            <person name="Bentzer J."/>
            <person name="Ahren D."/>
            <person name="Johansson T."/>
            <person name="Persson P."/>
            <person name="Tunlid A."/>
        </authorList>
    </citation>
    <scope>NUCLEOTIDE SEQUENCE [LARGE SCALE GENOMIC DNA]</scope>
    <source>
        <strain evidence="1 2">CBS 102.39</strain>
    </source>
</reference>
<evidence type="ECO:0000313" key="1">
    <source>
        <dbReference type="EMBL" id="KAF4610527.1"/>
    </source>
</evidence>
<accession>A0A8H4VIB0</accession>
<organism evidence="1 2">
    <name type="scientific">Agrocybe pediades</name>
    <dbReference type="NCBI Taxonomy" id="84607"/>
    <lineage>
        <taxon>Eukaryota</taxon>
        <taxon>Fungi</taxon>
        <taxon>Dikarya</taxon>
        <taxon>Basidiomycota</taxon>
        <taxon>Agaricomycotina</taxon>
        <taxon>Agaricomycetes</taxon>
        <taxon>Agaricomycetidae</taxon>
        <taxon>Agaricales</taxon>
        <taxon>Agaricineae</taxon>
        <taxon>Strophariaceae</taxon>
        <taxon>Agrocybe</taxon>
    </lineage>
</organism>